<evidence type="ECO:0000256" key="1">
    <source>
        <dbReference type="SAM" id="Phobius"/>
    </source>
</evidence>
<dbReference type="RefSeq" id="WP_035683827.1">
    <property type="nucleotide sequence ID" value="NZ_CP012914.1"/>
</dbReference>
<reference evidence="3 4" key="1">
    <citation type="submission" date="2018-09" db="EMBL/GenBank/DDBJ databases">
        <title>Whole genome based analysis of evolution and adaptive divergence in Indian and Brazilian strains of Azospirillum brasilense.</title>
        <authorList>
            <person name="Singh C."/>
            <person name="Tripathi A.K."/>
        </authorList>
    </citation>
    <scope>NUCLEOTIDE SEQUENCE [LARGE SCALE GENOMIC DNA]</scope>
    <source>
        <strain evidence="3 4">MTCC4038</strain>
    </source>
</reference>
<keyword evidence="5" id="KW-1185">Reference proteome</keyword>
<evidence type="ECO:0000313" key="3">
    <source>
        <dbReference type="EMBL" id="QCO08933.1"/>
    </source>
</evidence>
<dbReference type="Proteomes" id="UP001277471">
    <property type="component" value="Unassembled WGS sequence"/>
</dbReference>
<gene>
    <name evidence="3" type="ORF">D3868_07735</name>
    <name evidence="2" type="ORF">SIM66_14740</name>
</gene>
<dbReference type="AlphaFoldDB" id="A0A0P0EET0"/>
<keyword evidence="1" id="KW-1133">Transmembrane helix</keyword>
<sequence length="84" mass="8675">MAQSEASFTITQEQLKGLEDAIRNAPIEGMGPKENFCTVWPSAKGGLEALRMILSFVPGVSVIAGPAISIVIAAGDAAKSALCK</sequence>
<reference evidence="2 5" key="2">
    <citation type="submission" date="2023-11" db="EMBL/GenBank/DDBJ databases">
        <title>MicrobeMod: A computational toolkit for identifying prokaryotic methylation and restriction-modification with nanopore sequencing.</title>
        <authorList>
            <person name="Crits-Christoph A."/>
            <person name="Kang S.C."/>
            <person name="Lee H."/>
            <person name="Ostrov N."/>
        </authorList>
    </citation>
    <scope>NUCLEOTIDE SEQUENCE [LARGE SCALE GENOMIC DNA]</scope>
    <source>
        <strain evidence="2 5">ATCC 29145</strain>
    </source>
</reference>
<evidence type="ECO:0000313" key="5">
    <source>
        <dbReference type="Proteomes" id="UP001277471"/>
    </source>
</evidence>
<dbReference type="KEGG" id="abf:AMK58_13470"/>
<accession>A0A0P0EET0</accession>
<dbReference type="Proteomes" id="UP000298774">
    <property type="component" value="Chromosome"/>
</dbReference>
<evidence type="ECO:0000313" key="2">
    <source>
        <dbReference type="EMBL" id="MDX5952435.1"/>
    </source>
</evidence>
<feature type="transmembrane region" description="Helical" evidence="1">
    <location>
        <begin position="52"/>
        <end position="74"/>
    </location>
</feature>
<organism evidence="3 4">
    <name type="scientific">Azospirillum brasilense</name>
    <dbReference type="NCBI Taxonomy" id="192"/>
    <lineage>
        <taxon>Bacteria</taxon>
        <taxon>Pseudomonadati</taxon>
        <taxon>Pseudomonadota</taxon>
        <taxon>Alphaproteobacteria</taxon>
        <taxon>Rhodospirillales</taxon>
        <taxon>Azospirillaceae</taxon>
        <taxon>Azospirillum</taxon>
    </lineage>
</organism>
<keyword evidence="1" id="KW-0812">Transmembrane</keyword>
<proteinExistence type="predicted"/>
<dbReference type="GeneID" id="56449625"/>
<name>A0A0P0EET0_AZOBR</name>
<protein>
    <submittedName>
        <fullName evidence="3">Uncharacterized protein</fullName>
    </submittedName>
</protein>
<dbReference type="EMBL" id="JAWXYC010000004">
    <property type="protein sequence ID" value="MDX5952435.1"/>
    <property type="molecule type" value="Genomic_DNA"/>
</dbReference>
<keyword evidence="1" id="KW-0472">Membrane</keyword>
<evidence type="ECO:0000313" key="4">
    <source>
        <dbReference type="Proteomes" id="UP000298774"/>
    </source>
</evidence>
<dbReference type="EMBL" id="CP032339">
    <property type="protein sequence ID" value="QCO08933.1"/>
    <property type="molecule type" value="Genomic_DNA"/>
</dbReference>